<dbReference type="RefSeq" id="WP_183694954.1">
    <property type="nucleotide sequence ID" value="NZ_JACICA010000002.1"/>
</dbReference>
<dbReference type="AlphaFoldDB" id="A0A7W5YFK6"/>
<keyword evidence="1 4" id="KW-0732">Signal</keyword>
<keyword evidence="2" id="KW-0175">Coiled coil</keyword>
<evidence type="ECO:0000256" key="1">
    <source>
        <dbReference type="ARBA" id="ARBA00022729"/>
    </source>
</evidence>
<dbReference type="Gene3D" id="2.70.70.10">
    <property type="entry name" value="Glucose Permease (Domain IIA)"/>
    <property type="match status" value="1"/>
</dbReference>
<dbReference type="InterPro" id="IPR050570">
    <property type="entry name" value="Cell_wall_metabolism_enzyme"/>
</dbReference>
<dbReference type="Pfam" id="PF01551">
    <property type="entry name" value="Peptidase_M23"/>
    <property type="match status" value="1"/>
</dbReference>
<dbReference type="InterPro" id="IPR011055">
    <property type="entry name" value="Dup_hybrid_motif"/>
</dbReference>
<dbReference type="InterPro" id="IPR016047">
    <property type="entry name" value="M23ase_b-sheet_dom"/>
</dbReference>
<evidence type="ECO:0000313" key="6">
    <source>
        <dbReference type="EMBL" id="MBB3702251.1"/>
    </source>
</evidence>
<dbReference type="EMBL" id="JACICA010000002">
    <property type="protein sequence ID" value="MBB3702251.1"/>
    <property type="molecule type" value="Genomic_DNA"/>
</dbReference>
<dbReference type="CDD" id="cd12797">
    <property type="entry name" value="M23_peptidase"/>
    <property type="match status" value="1"/>
</dbReference>
<sequence length="514" mass="56664">MRKHLVFLLFVLMLSLTTHAQTKKINSLKVERTAMQKKLKESEQLLNTTKKDVRSQLNNLLVLNTQIGEQQKYVEGIQNEMVVLTNNLSVLEKELSVLQQELDIIKKKYHRAVLYTFRNKLLNNKWLFILNARSFNDMYRRMRYVNNYSKYQKVQGEIIRQKELAVQKKKDEILGIKTQKNQLLIEGRQQQQVLHGKKVQQQQVVNELNQKQKELQASITQQRKKYASLNAQIDRLIQAEIAAAARRRAAEEAARKAAAEKARKAAANAAARKKKQEEEARRAAAAKAAAAKAAEAKKAAEKAAAEAKAAAAKAAAAKTAAAKKAAAEKARKARVAAQTAAAKAAEAKKAEAAKNAPNRYDTQEPTPTFSAADNVDRAISGGFAANRGRLPMPITGSFAVTARYGSYNVNGLNGIQLDNKGINITGRPGAQARAVYKGQVTSIFSLGGMYNIIVRHGEYMTVYCNLSSVSVHNGQQVNGGQTLGSVAADGSGNCTLHFQIRKETATLNPQSWLR</sequence>
<dbReference type="Proteomes" id="UP000541425">
    <property type="component" value="Unassembled WGS sequence"/>
</dbReference>
<accession>A0A7W5YFK6</accession>
<comment type="caution">
    <text evidence="6">The sequence shown here is derived from an EMBL/GenBank/DDBJ whole genome shotgun (WGS) entry which is preliminary data.</text>
</comment>
<dbReference type="SUPFAM" id="SSF51261">
    <property type="entry name" value="Duplicated hybrid motif"/>
    <property type="match status" value="1"/>
</dbReference>
<feature type="signal peptide" evidence="4">
    <location>
        <begin position="1"/>
        <end position="20"/>
    </location>
</feature>
<evidence type="ECO:0000256" key="3">
    <source>
        <dbReference type="SAM" id="MobiDB-lite"/>
    </source>
</evidence>
<dbReference type="PANTHER" id="PTHR21666">
    <property type="entry name" value="PEPTIDASE-RELATED"/>
    <property type="match status" value="1"/>
</dbReference>
<feature type="chain" id="PRO_5031013840" evidence="4">
    <location>
        <begin position="21"/>
        <end position="514"/>
    </location>
</feature>
<evidence type="ECO:0000256" key="2">
    <source>
        <dbReference type="SAM" id="Coils"/>
    </source>
</evidence>
<organism evidence="6 7">
    <name type="scientific">Alloprevotella rava</name>
    <dbReference type="NCBI Taxonomy" id="671218"/>
    <lineage>
        <taxon>Bacteria</taxon>
        <taxon>Pseudomonadati</taxon>
        <taxon>Bacteroidota</taxon>
        <taxon>Bacteroidia</taxon>
        <taxon>Bacteroidales</taxon>
        <taxon>Prevotellaceae</taxon>
        <taxon>Alloprevotella</taxon>
    </lineage>
</organism>
<reference evidence="6 7" key="1">
    <citation type="submission" date="2020-08" db="EMBL/GenBank/DDBJ databases">
        <title>Genomic Encyclopedia of Type Strains, Phase IV (KMG-IV): sequencing the most valuable type-strain genomes for metagenomic binning, comparative biology and taxonomic classification.</title>
        <authorList>
            <person name="Goeker M."/>
        </authorList>
    </citation>
    <scope>NUCLEOTIDE SEQUENCE [LARGE SCALE GENOMIC DNA]</scope>
    <source>
        <strain evidence="6 7">DSM 22548</strain>
    </source>
</reference>
<proteinExistence type="predicted"/>
<feature type="coiled-coil region" evidence="2">
    <location>
        <begin position="25"/>
        <end position="108"/>
    </location>
</feature>
<evidence type="ECO:0000256" key="4">
    <source>
        <dbReference type="SAM" id="SignalP"/>
    </source>
</evidence>
<feature type="region of interest" description="Disordered" evidence="3">
    <location>
        <begin position="348"/>
        <end position="370"/>
    </location>
</feature>
<evidence type="ECO:0000259" key="5">
    <source>
        <dbReference type="Pfam" id="PF01551"/>
    </source>
</evidence>
<gene>
    <name evidence="6" type="ORF">FHS60_000704</name>
</gene>
<name>A0A7W5YFK6_9BACT</name>
<evidence type="ECO:0000313" key="7">
    <source>
        <dbReference type="Proteomes" id="UP000541425"/>
    </source>
</evidence>
<protein>
    <submittedName>
        <fullName evidence="6">Septal ring factor EnvC (AmiA/AmiB activator)</fullName>
    </submittedName>
</protein>
<dbReference type="PANTHER" id="PTHR21666:SF289">
    <property type="entry name" value="L-ALA--D-GLU ENDOPEPTIDASE"/>
    <property type="match status" value="1"/>
</dbReference>
<feature type="domain" description="M23ase beta-sheet core" evidence="5">
    <location>
        <begin position="419"/>
        <end position="509"/>
    </location>
</feature>
<dbReference type="GO" id="GO:0004222">
    <property type="term" value="F:metalloendopeptidase activity"/>
    <property type="evidence" value="ECO:0007669"/>
    <property type="project" value="TreeGrafter"/>
</dbReference>